<evidence type="ECO:0000313" key="2">
    <source>
        <dbReference type="Proteomes" id="UP000828390"/>
    </source>
</evidence>
<organism evidence="1 2">
    <name type="scientific">Dreissena polymorpha</name>
    <name type="common">Zebra mussel</name>
    <name type="synonym">Mytilus polymorpha</name>
    <dbReference type="NCBI Taxonomy" id="45954"/>
    <lineage>
        <taxon>Eukaryota</taxon>
        <taxon>Metazoa</taxon>
        <taxon>Spiralia</taxon>
        <taxon>Lophotrochozoa</taxon>
        <taxon>Mollusca</taxon>
        <taxon>Bivalvia</taxon>
        <taxon>Autobranchia</taxon>
        <taxon>Heteroconchia</taxon>
        <taxon>Euheterodonta</taxon>
        <taxon>Imparidentia</taxon>
        <taxon>Neoheterodontei</taxon>
        <taxon>Myida</taxon>
        <taxon>Dreissenoidea</taxon>
        <taxon>Dreissenidae</taxon>
        <taxon>Dreissena</taxon>
    </lineage>
</organism>
<keyword evidence="2" id="KW-1185">Reference proteome</keyword>
<comment type="caution">
    <text evidence="1">The sequence shown here is derived from an EMBL/GenBank/DDBJ whole genome shotgun (WGS) entry which is preliminary data.</text>
</comment>
<dbReference type="EMBL" id="JAIWYP010000001">
    <property type="protein sequence ID" value="KAH3891169.1"/>
    <property type="molecule type" value="Genomic_DNA"/>
</dbReference>
<evidence type="ECO:0000313" key="1">
    <source>
        <dbReference type="EMBL" id="KAH3891169.1"/>
    </source>
</evidence>
<gene>
    <name evidence="1" type="ORF">DPMN_015258</name>
</gene>
<name>A0A9D4NCG9_DREPO</name>
<proteinExistence type="predicted"/>
<reference evidence="1" key="1">
    <citation type="journal article" date="2019" name="bioRxiv">
        <title>The Genome of the Zebra Mussel, Dreissena polymorpha: A Resource for Invasive Species Research.</title>
        <authorList>
            <person name="McCartney M.A."/>
            <person name="Auch B."/>
            <person name="Kono T."/>
            <person name="Mallez S."/>
            <person name="Zhang Y."/>
            <person name="Obille A."/>
            <person name="Becker A."/>
            <person name="Abrahante J.E."/>
            <person name="Garbe J."/>
            <person name="Badalamenti J.P."/>
            <person name="Herman A."/>
            <person name="Mangelson H."/>
            <person name="Liachko I."/>
            <person name="Sullivan S."/>
            <person name="Sone E.D."/>
            <person name="Koren S."/>
            <person name="Silverstein K.A.T."/>
            <person name="Beckman K.B."/>
            <person name="Gohl D.M."/>
        </authorList>
    </citation>
    <scope>NUCLEOTIDE SEQUENCE</scope>
    <source>
        <strain evidence="1">Duluth1</strain>
        <tissue evidence="1">Whole animal</tissue>
    </source>
</reference>
<dbReference type="AlphaFoldDB" id="A0A9D4NCG9"/>
<reference evidence="1" key="2">
    <citation type="submission" date="2020-11" db="EMBL/GenBank/DDBJ databases">
        <authorList>
            <person name="McCartney M.A."/>
            <person name="Auch B."/>
            <person name="Kono T."/>
            <person name="Mallez S."/>
            <person name="Becker A."/>
            <person name="Gohl D.M."/>
            <person name="Silverstein K.A.T."/>
            <person name="Koren S."/>
            <person name="Bechman K.B."/>
            <person name="Herman A."/>
            <person name="Abrahante J.E."/>
            <person name="Garbe J."/>
        </authorList>
    </citation>
    <scope>NUCLEOTIDE SEQUENCE</scope>
    <source>
        <strain evidence="1">Duluth1</strain>
        <tissue evidence="1">Whole animal</tissue>
    </source>
</reference>
<sequence length="62" mass="6806">MTIANRSSSRRDVVGIVSAYPSAGHGFVIRCRSVLYIYPKIPSNGSTQETDSREIQCAVGFR</sequence>
<dbReference type="Proteomes" id="UP000828390">
    <property type="component" value="Unassembled WGS sequence"/>
</dbReference>
<protein>
    <submittedName>
        <fullName evidence="1">Uncharacterized protein</fullName>
    </submittedName>
</protein>
<accession>A0A9D4NCG9</accession>